<dbReference type="PROSITE" id="PS51387">
    <property type="entry name" value="FAD_PCMH"/>
    <property type="match status" value="1"/>
</dbReference>
<comment type="caution">
    <text evidence="8">The sequence shown here is derived from an EMBL/GenBank/DDBJ whole genome shotgun (WGS) entry which is preliminary data.</text>
</comment>
<evidence type="ECO:0000259" key="7">
    <source>
        <dbReference type="PROSITE" id="PS51387"/>
    </source>
</evidence>
<evidence type="ECO:0000256" key="1">
    <source>
        <dbReference type="ARBA" id="ARBA00001974"/>
    </source>
</evidence>
<keyword evidence="5" id="KW-0560">Oxidoreductase</keyword>
<dbReference type="GO" id="GO:0005739">
    <property type="term" value="C:mitochondrion"/>
    <property type="evidence" value="ECO:0007669"/>
    <property type="project" value="TreeGrafter"/>
</dbReference>
<name>A0A4T0G7G2_WALIC</name>
<dbReference type="EMBL" id="SPOF01000031">
    <property type="protein sequence ID" value="TIB10390.1"/>
    <property type="molecule type" value="Genomic_DNA"/>
</dbReference>
<comment type="similarity">
    <text evidence="2">Belongs to the FAD-binding oxidoreductase/transferase type 4 family.</text>
</comment>
<dbReference type="InterPro" id="IPR006094">
    <property type="entry name" value="Oxid_FAD_bind_N"/>
</dbReference>
<dbReference type="Gene3D" id="1.10.45.10">
    <property type="entry name" value="Vanillyl-alcohol Oxidase, Chain A, domain 4"/>
    <property type="match status" value="1"/>
</dbReference>
<dbReference type="Gene3D" id="3.30.43.10">
    <property type="entry name" value="Uridine Diphospho-n-acetylenolpyruvylglucosamine Reductase, domain 2"/>
    <property type="match status" value="1"/>
</dbReference>
<dbReference type="Pfam" id="PF02913">
    <property type="entry name" value="FAD-oxidase_C"/>
    <property type="match status" value="1"/>
</dbReference>
<evidence type="ECO:0000256" key="6">
    <source>
        <dbReference type="ARBA" id="ARBA00051436"/>
    </source>
</evidence>
<comment type="catalytic activity">
    <reaction evidence="6">
        <text>(R)-lactate + 2 Fe(III)-[cytochrome c] = 2 Fe(II)-[cytochrome c] + pyruvate + 2 H(+)</text>
        <dbReference type="Rhea" id="RHEA:13521"/>
        <dbReference type="Rhea" id="RHEA-COMP:10350"/>
        <dbReference type="Rhea" id="RHEA-COMP:14399"/>
        <dbReference type="ChEBI" id="CHEBI:15361"/>
        <dbReference type="ChEBI" id="CHEBI:15378"/>
        <dbReference type="ChEBI" id="CHEBI:16004"/>
        <dbReference type="ChEBI" id="CHEBI:29033"/>
        <dbReference type="ChEBI" id="CHEBI:29034"/>
        <dbReference type="EC" id="1.1.2.4"/>
    </reaction>
</comment>
<keyword evidence="3" id="KW-0285">Flavoprotein</keyword>
<feature type="domain" description="FAD-binding PCMH-type" evidence="7">
    <location>
        <begin position="126"/>
        <end position="305"/>
    </location>
</feature>
<dbReference type="SUPFAM" id="SSF56176">
    <property type="entry name" value="FAD-binding/transporter-associated domain-like"/>
    <property type="match status" value="1"/>
</dbReference>
<evidence type="ECO:0000313" key="9">
    <source>
        <dbReference type="Proteomes" id="UP000306954"/>
    </source>
</evidence>
<evidence type="ECO:0000256" key="4">
    <source>
        <dbReference type="ARBA" id="ARBA00022827"/>
    </source>
</evidence>
<evidence type="ECO:0000256" key="5">
    <source>
        <dbReference type="ARBA" id="ARBA00023002"/>
    </source>
</evidence>
<reference evidence="8 9" key="1">
    <citation type="submission" date="2019-03" db="EMBL/GenBank/DDBJ databases">
        <title>Sequencing 23 genomes of Wallemia ichthyophaga.</title>
        <authorList>
            <person name="Gostincar C."/>
        </authorList>
    </citation>
    <scope>NUCLEOTIDE SEQUENCE [LARGE SCALE GENOMIC DNA]</scope>
    <source>
        <strain evidence="8 9">EXF-8621</strain>
    </source>
</reference>
<accession>A0A4T0G7G2</accession>
<dbReference type="InterPro" id="IPR051264">
    <property type="entry name" value="FAD-oxidored/transferase_4"/>
</dbReference>
<dbReference type="Proteomes" id="UP000306954">
    <property type="component" value="Unassembled WGS sequence"/>
</dbReference>
<sequence>MLCPGIEISRAIRAVIGHESSPPQRQSFQRPNQSLFLYHHRHHRHHHMLRSLQHIRRSSRLGLQLRSYASTPDRSTHFAKLTQDDIPSLASIFSSPHTSLLTTLGDNPTATKDDLEPFNVDWMGKYRGHSSIIAKPKTTEEVSKLLQWCNQHNVAVVPQGGNTGLVGGSVPLHDEVVLSLSSMNSVRHFDSLSGYVSVDSGIVLENLDNFLAQKGHVVPLDLGAKGSCQIGGNVATNAGGLRMLRYGSLHGNVLGLEVVLPDGRIINGMKGLKKDNTGIDLKQLFIGSEGVLGVVTGVTLATPVRPSATNVAVFALPDYESVQTAFSSARRDLGEILSAFEFFDAASYKLVRTHGHAAERKTFEDGEDAPFFCLVETSGSNKDHDDEKLGAFLEQLMESGIVNDGVLAQDETQIAQLWTLREGIPEAAGKAGRVYKYDLSLPVEKMYSLVPELRQKLAEQGLLAAESEGGNGNGPVKTVFGFGHLGDGNLHINIVADAYRSEVEKVVEPYIYELVANYNGSISAEHGLGLMKAPYVSYSQDAPSLDLMRTLKKTLDPKGILNPYKCVTVE</sequence>
<keyword evidence="4" id="KW-0274">FAD</keyword>
<dbReference type="SUPFAM" id="SSF55103">
    <property type="entry name" value="FAD-linked oxidases, C-terminal domain"/>
    <property type="match status" value="1"/>
</dbReference>
<dbReference type="FunFam" id="3.30.465.10:FF:000001">
    <property type="entry name" value="D-2-hydroxyglutarate dehydrogenase, mitochondrial"/>
    <property type="match status" value="1"/>
</dbReference>
<dbReference type="Pfam" id="PF01565">
    <property type="entry name" value="FAD_binding_4"/>
    <property type="match status" value="1"/>
</dbReference>
<dbReference type="GO" id="GO:0004458">
    <property type="term" value="F:D-lactate dehydrogenase (cytochrome) activity"/>
    <property type="evidence" value="ECO:0007669"/>
    <property type="project" value="UniProtKB-EC"/>
</dbReference>
<dbReference type="Gene3D" id="3.30.70.2740">
    <property type="match status" value="1"/>
</dbReference>
<evidence type="ECO:0000256" key="2">
    <source>
        <dbReference type="ARBA" id="ARBA00008000"/>
    </source>
</evidence>
<dbReference type="InterPro" id="IPR016166">
    <property type="entry name" value="FAD-bd_PCMH"/>
</dbReference>
<dbReference type="InterPro" id="IPR016164">
    <property type="entry name" value="FAD-linked_Oxase-like_C"/>
</dbReference>
<dbReference type="FunFam" id="3.30.70.2740:FF:000002">
    <property type="entry name" value="D-2-hydroxyglutarate dehydrogenase mitochondrial"/>
    <property type="match status" value="1"/>
</dbReference>
<evidence type="ECO:0000313" key="8">
    <source>
        <dbReference type="EMBL" id="TIB10390.1"/>
    </source>
</evidence>
<dbReference type="InterPro" id="IPR016167">
    <property type="entry name" value="FAD-bd_PCMH_sub1"/>
</dbReference>
<dbReference type="InterPro" id="IPR004113">
    <property type="entry name" value="FAD-bd_oxidored_4_C"/>
</dbReference>
<dbReference type="InterPro" id="IPR036318">
    <property type="entry name" value="FAD-bd_PCMH-like_sf"/>
</dbReference>
<dbReference type="Gene3D" id="3.30.465.10">
    <property type="match status" value="1"/>
</dbReference>
<protein>
    <recommendedName>
        <fullName evidence="7">FAD-binding PCMH-type domain-containing protein</fullName>
    </recommendedName>
</protein>
<gene>
    <name evidence="8" type="ORF">E3P90_02852</name>
</gene>
<dbReference type="FunFam" id="3.30.43.10:FF:000011">
    <property type="entry name" value="D-lactate dehydrogenase (Cytochrome)"/>
    <property type="match status" value="1"/>
</dbReference>
<dbReference type="AlphaFoldDB" id="A0A4T0G7G2"/>
<dbReference type="InterPro" id="IPR016171">
    <property type="entry name" value="Vanillyl_alc_oxidase_C-sub2"/>
</dbReference>
<dbReference type="FunFam" id="3.30.70.2190:FF:000001">
    <property type="entry name" value="D-2-hydroxyglutarate dehydrogenase mitochondrial"/>
    <property type="match status" value="1"/>
</dbReference>
<dbReference type="PANTHER" id="PTHR43716">
    <property type="entry name" value="D-2-HYDROXYGLUTARATE DEHYDROGENASE, MITOCHONDRIAL"/>
    <property type="match status" value="1"/>
</dbReference>
<dbReference type="FunFam" id="1.10.45.10:FF:000001">
    <property type="entry name" value="D-lactate dehydrogenase mitochondrial"/>
    <property type="match status" value="1"/>
</dbReference>
<organism evidence="8 9">
    <name type="scientific">Wallemia ichthyophaga</name>
    <dbReference type="NCBI Taxonomy" id="245174"/>
    <lineage>
        <taxon>Eukaryota</taxon>
        <taxon>Fungi</taxon>
        <taxon>Dikarya</taxon>
        <taxon>Basidiomycota</taxon>
        <taxon>Wallemiomycotina</taxon>
        <taxon>Wallemiomycetes</taxon>
        <taxon>Wallemiales</taxon>
        <taxon>Wallemiaceae</taxon>
        <taxon>Wallemia</taxon>
    </lineage>
</organism>
<evidence type="ECO:0000256" key="3">
    <source>
        <dbReference type="ARBA" id="ARBA00022630"/>
    </source>
</evidence>
<dbReference type="InterPro" id="IPR016169">
    <property type="entry name" value="FAD-bd_PCMH_sub2"/>
</dbReference>
<comment type="cofactor">
    <cofactor evidence="1">
        <name>FAD</name>
        <dbReference type="ChEBI" id="CHEBI:57692"/>
    </cofactor>
</comment>
<proteinExistence type="inferred from homology"/>
<dbReference type="Gene3D" id="3.30.70.2190">
    <property type="match status" value="1"/>
</dbReference>
<dbReference type="PANTHER" id="PTHR43716:SF1">
    <property type="entry name" value="D-2-HYDROXYGLUTARATE DEHYDROGENASE, MITOCHONDRIAL"/>
    <property type="match status" value="1"/>
</dbReference>
<dbReference type="GO" id="GO:0071949">
    <property type="term" value="F:FAD binding"/>
    <property type="evidence" value="ECO:0007669"/>
    <property type="project" value="InterPro"/>
</dbReference>